<dbReference type="PANTHER" id="PTHR10367">
    <property type="entry name" value="MRNA-CAPPING ENZYME"/>
    <property type="match status" value="1"/>
</dbReference>
<keyword evidence="2" id="KW-0904">Protein phosphatase</keyword>
<protein>
    <recommendedName>
        <fullName evidence="3">Tyrosine specific protein phosphatases domain-containing protein</fullName>
    </recommendedName>
</protein>
<evidence type="ECO:0000313" key="5">
    <source>
        <dbReference type="Proteomes" id="UP001362899"/>
    </source>
</evidence>
<gene>
    <name evidence="4" type="ORF">DASB73_043040</name>
</gene>
<dbReference type="InterPro" id="IPR051029">
    <property type="entry name" value="mRNA_Capping_Enz/RNA_Phosphat"/>
</dbReference>
<evidence type="ECO:0000259" key="3">
    <source>
        <dbReference type="PROSITE" id="PS50056"/>
    </source>
</evidence>
<dbReference type="InterPro" id="IPR029021">
    <property type="entry name" value="Prot-tyrosine_phosphatase-like"/>
</dbReference>
<dbReference type="InterPro" id="IPR029058">
    <property type="entry name" value="AB_hydrolase_fold"/>
</dbReference>
<reference evidence="4 5" key="1">
    <citation type="journal article" date="2023" name="Elife">
        <title>Identification of key yeast species and microbe-microbe interactions impacting larval growth of Drosophila in the wild.</title>
        <authorList>
            <person name="Mure A."/>
            <person name="Sugiura Y."/>
            <person name="Maeda R."/>
            <person name="Honda K."/>
            <person name="Sakurai N."/>
            <person name="Takahashi Y."/>
            <person name="Watada M."/>
            <person name="Katoh T."/>
            <person name="Gotoh A."/>
            <person name="Gotoh Y."/>
            <person name="Taniguchi I."/>
            <person name="Nakamura K."/>
            <person name="Hayashi T."/>
            <person name="Katayama T."/>
            <person name="Uemura T."/>
            <person name="Hattori Y."/>
        </authorList>
    </citation>
    <scope>NUCLEOTIDE SEQUENCE [LARGE SCALE GENOMIC DNA]</scope>
    <source>
        <strain evidence="4 5">SB-73</strain>
    </source>
</reference>
<dbReference type="SUPFAM" id="SSF53474">
    <property type="entry name" value="alpha/beta-Hydrolases"/>
    <property type="match status" value="1"/>
</dbReference>
<dbReference type="InterPro" id="IPR020422">
    <property type="entry name" value="TYR_PHOSPHATASE_DUAL_dom"/>
</dbReference>
<keyword evidence="1" id="KW-0378">Hydrolase</keyword>
<comment type="caution">
    <text evidence="4">The sequence shown here is derived from an EMBL/GenBank/DDBJ whole genome shotgun (WGS) entry which is preliminary data.</text>
</comment>
<keyword evidence="5" id="KW-1185">Reference proteome</keyword>
<dbReference type="AlphaFoldDB" id="A0AAV5RP95"/>
<dbReference type="GO" id="GO:0004484">
    <property type="term" value="F:mRNA guanylyltransferase activity"/>
    <property type="evidence" value="ECO:0007669"/>
    <property type="project" value="TreeGrafter"/>
</dbReference>
<dbReference type="PROSITE" id="PS50056">
    <property type="entry name" value="TYR_PHOSPHATASE_2"/>
    <property type="match status" value="1"/>
</dbReference>
<dbReference type="GO" id="GO:0004721">
    <property type="term" value="F:phosphoprotein phosphatase activity"/>
    <property type="evidence" value="ECO:0007669"/>
    <property type="project" value="UniProtKB-KW"/>
</dbReference>
<dbReference type="EMBL" id="BTGC01000008">
    <property type="protein sequence ID" value="GMM53341.1"/>
    <property type="molecule type" value="Genomic_DNA"/>
</dbReference>
<dbReference type="Gene3D" id="3.40.50.1820">
    <property type="entry name" value="alpha/beta hydrolase"/>
    <property type="match status" value="1"/>
</dbReference>
<dbReference type="PANTHER" id="PTHR10367:SF25">
    <property type="entry name" value="DUAL SPECIFICITY PHOSPHATASE CATALYTIC DOMAIN PROTEIN (AFU_ORTHOLOGUE AFUA_1G03540)"/>
    <property type="match status" value="1"/>
</dbReference>
<dbReference type="Pfam" id="PF00782">
    <property type="entry name" value="DSPc"/>
    <property type="match status" value="1"/>
</dbReference>
<feature type="domain" description="Tyrosine specific protein phosphatases" evidence="3">
    <location>
        <begin position="419"/>
        <end position="477"/>
    </location>
</feature>
<organism evidence="4 5">
    <name type="scientific">Starmerella bacillaris</name>
    <name type="common">Yeast</name>
    <name type="synonym">Candida zemplinina</name>
    <dbReference type="NCBI Taxonomy" id="1247836"/>
    <lineage>
        <taxon>Eukaryota</taxon>
        <taxon>Fungi</taxon>
        <taxon>Dikarya</taxon>
        <taxon>Ascomycota</taxon>
        <taxon>Saccharomycotina</taxon>
        <taxon>Dipodascomycetes</taxon>
        <taxon>Dipodascales</taxon>
        <taxon>Trichomonascaceae</taxon>
        <taxon>Starmerella</taxon>
    </lineage>
</organism>
<dbReference type="Pfam" id="PF00561">
    <property type="entry name" value="Abhydrolase_1"/>
    <property type="match status" value="1"/>
</dbReference>
<evidence type="ECO:0000256" key="1">
    <source>
        <dbReference type="ARBA" id="ARBA00022801"/>
    </source>
</evidence>
<dbReference type="Gene3D" id="3.90.190.10">
    <property type="entry name" value="Protein tyrosine phosphatase superfamily"/>
    <property type="match status" value="1"/>
</dbReference>
<dbReference type="InterPro" id="IPR000073">
    <property type="entry name" value="AB_hydrolase_1"/>
</dbReference>
<dbReference type="InterPro" id="IPR000387">
    <property type="entry name" value="Tyr_Pase_dom"/>
</dbReference>
<proteinExistence type="predicted"/>
<dbReference type="PROSITE" id="PS00383">
    <property type="entry name" value="TYR_PHOSPHATASE_1"/>
    <property type="match status" value="1"/>
</dbReference>
<accession>A0AAV5RP95</accession>
<dbReference type="SUPFAM" id="SSF52799">
    <property type="entry name" value="(Phosphotyrosine protein) phosphatases II"/>
    <property type="match status" value="1"/>
</dbReference>
<dbReference type="InterPro" id="IPR016130">
    <property type="entry name" value="Tyr_Pase_AS"/>
</dbReference>
<dbReference type="SMART" id="SM00195">
    <property type="entry name" value="DSPc"/>
    <property type="match status" value="1"/>
</dbReference>
<dbReference type="InterPro" id="IPR000340">
    <property type="entry name" value="Dual-sp_phosphatase_cat-dom"/>
</dbReference>
<sequence length="494" mass="55878">MEWLKRIFSYSELEKSLLNSSTEPSLFTKYSETVSACGEEIHIVNAPASNNKKIALAHRAIFVHGLGGNALCFAHIGESIDQFCGIVVIDLPGSGKSPPAKDKSIYNPFRLVELINEVIEITCKGSPFVMIGHSYGTTHCLRVATGRLKDQCLGVICISPPFHMPLSPYLRTTLRYTPVTVFNTLFRSRDRVGGLYSPSVNRMVSTQASKFAREQQMRINLHSDSSVVLETIIRMQFYDPEIDFYPSCPVLVICASDDKVCPTSRSKELYETLKEHTAAEFYEISNAGHAVLFERYEIISGVVSSFFADKVDERLSLSWQLRHLASMDDKWSLKNEEKWKNLEPVSDFVGDTFFKGMKVLREGDAIHSPAAFEKLHPEVRFIIDISREVPPYDPATFNRVEYTKYPTVSKVPPSKIEVNNWIALVNDLRKSLNPGEAIGVHCHYGFNRTGFFVCSYLVQQLNYTVAAAIDAYAKARPPGMRHQHFINELYVRYE</sequence>
<dbReference type="Proteomes" id="UP001362899">
    <property type="component" value="Unassembled WGS sequence"/>
</dbReference>
<dbReference type="GO" id="GO:0006370">
    <property type="term" value="P:7-methylguanosine mRNA capping"/>
    <property type="evidence" value="ECO:0007669"/>
    <property type="project" value="TreeGrafter"/>
</dbReference>
<evidence type="ECO:0000313" key="4">
    <source>
        <dbReference type="EMBL" id="GMM53341.1"/>
    </source>
</evidence>
<evidence type="ECO:0000256" key="2">
    <source>
        <dbReference type="ARBA" id="ARBA00022912"/>
    </source>
</evidence>
<name>A0AAV5RP95_STABA</name>